<accession>A0A9I9DK52</accession>
<proteinExistence type="predicted"/>
<protein>
    <submittedName>
        <fullName evidence="1">Uncharacterized protein</fullName>
    </submittedName>
</protein>
<dbReference type="AlphaFoldDB" id="A0A9I9DK52"/>
<organism evidence="1">
    <name type="scientific">Cucumis melo</name>
    <name type="common">Muskmelon</name>
    <dbReference type="NCBI Taxonomy" id="3656"/>
    <lineage>
        <taxon>Eukaryota</taxon>
        <taxon>Viridiplantae</taxon>
        <taxon>Streptophyta</taxon>
        <taxon>Embryophyta</taxon>
        <taxon>Tracheophyta</taxon>
        <taxon>Spermatophyta</taxon>
        <taxon>Magnoliopsida</taxon>
        <taxon>eudicotyledons</taxon>
        <taxon>Gunneridae</taxon>
        <taxon>Pentapetalae</taxon>
        <taxon>rosids</taxon>
        <taxon>fabids</taxon>
        <taxon>Cucurbitales</taxon>
        <taxon>Cucurbitaceae</taxon>
        <taxon>Benincaseae</taxon>
        <taxon>Cucumis</taxon>
    </lineage>
</organism>
<dbReference type="Gramene" id="MELO3C019685.2.1">
    <property type="protein sequence ID" value="MELO3C019685.2.1"/>
    <property type="gene ID" value="MELO3C019685.2"/>
</dbReference>
<reference evidence="1" key="1">
    <citation type="submission" date="2023-03" db="UniProtKB">
        <authorList>
            <consortium name="EnsemblPlants"/>
        </authorList>
    </citation>
    <scope>IDENTIFICATION</scope>
</reference>
<dbReference type="EnsemblPlants" id="MELO3C019685.2.1">
    <property type="protein sequence ID" value="MELO3C019685.2.1"/>
    <property type="gene ID" value="MELO3C019685.2"/>
</dbReference>
<name>A0A9I9DK52_CUCME</name>
<evidence type="ECO:0000313" key="1">
    <source>
        <dbReference type="EnsemblPlants" id="MELO3C019685.2.1"/>
    </source>
</evidence>
<sequence length="69" mass="8039">MVKRKAIRDQGAKRLKKVADERDKEMNVIIPDEGRLSQECNVLKTAETRKVKKFKAGSSRPKETQKRER</sequence>